<comment type="caution">
    <text evidence="6">The sequence shown here is derived from an EMBL/GenBank/DDBJ whole genome shotgun (WGS) entry which is preliminary data.</text>
</comment>
<dbReference type="PANTHER" id="PTHR12546:SF60">
    <property type="entry name" value="MISFIRE, ISOFORM F"/>
    <property type="match status" value="1"/>
</dbReference>
<accession>A0A4Y2S1J7</accession>
<proteinExistence type="predicted"/>
<dbReference type="InterPro" id="IPR037721">
    <property type="entry name" value="Ferlin"/>
</dbReference>
<evidence type="ECO:0000313" key="7">
    <source>
        <dbReference type="Proteomes" id="UP000499080"/>
    </source>
</evidence>
<evidence type="ECO:0000256" key="1">
    <source>
        <dbReference type="ARBA" id="ARBA00004370"/>
    </source>
</evidence>
<dbReference type="InterPro" id="IPR035892">
    <property type="entry name" value="C2_domain_sf"/>
</dbReference>
<keyword evidence="3" id="KW-0677">Repeat</keyword>
<evidence type="ECO:0000256" key="2">
    <source>
        <dbReference type="ARBA" id="ARBA00022692"/>
    </source>
</evidence>
<dbReference type="GO" id="GO:0016020">
    <property type="term" value="C:membrane"/>
    <property type="evidence" value="ECO:0007669"/>
    <property type="project" value="UniProtKB-SubCell"/>
</dbReference>
<dbReference type="PANTHER" id="PTHR12546">
    <property type="entry name" value="FER-1-LIKE"/>
    <property type="match status" value="1"/>
</dbReference>
<keyword evidence="5" id="KW-0472">Membrane</keyword>
<keyword evidence="2" id="KW-0812">Transmembrane</keyword>
<dbReference type="Proteomes" id="UP000499080">
    <property type="component" value="Unassembled WGS sequence"/>
</dbReference>
<evidence type="ECO:0000256" key="4">
    <source>
        <dbReference type="ARBA" id="ARBA00022989"/>
    </source>
</evidence>
<evidence type="ECO:0000256" key="3">
    <source>
        <dbReference type="ARBA" id="ARBA00022737"/>
    </source>
</evidence>
<keyword evidence="4" id="KW-1133">Transmembrane helix</keyword>
<sequence length="104" mass="12060">MTNVLPLLQGQLVMWLDMFAEDTVPPTMPREISMRKPESYELRVIIWNTDEVILADDAFFTGEKMSDIYVKGWLTGKEDAQTTDVHYRCSRMNFSLFLPKPVAQ</sequence>
<organism evidence="6 7">
    <name type="scientific">Araneus ventricosus</name>
    <name type="common">Orbweaver spider</name>
    <name type="synonym">Epeira ventricosa</name>
    <dbReference type="NCBI Taxonomy" id="182803"/>
    <lineage>
        <taxon>Eukaryota</taxon>
        <taxon>Metazoa</taxon>
        <taxon>Ecdysozoa</taxon>
        <taxon>Arthropoda</taxon>
        <taxon>Chelicerata</taxon>
        <taxon>Arachnida</taxon>
        <taxon>Araneae</taxon>
        <taxon>Araneomorphae</taxon>
        <taxon>Entelegynae</taxon>
        <taxon>Araneoidea</taxon>
        <taxon>Araneidae</taxon>
        <taxon>Araneus</taxon>
    </lineage>
</organism>
<dbReference type="EMBL" id="BGPR01019418">
    <property type="protein sequence ID" value="GBN81851.1"/>
    <property type="molecule type" value="Genomic_DNA"/>
</dbReference>
<evidence type="ECO:0000256" key="5">
    <source>
        <dbReference type="ARBA" id="ARBA00023136"/>
    </source>
</evidence>
<dbReference type="AlphaFoldDB" id="A0A4Y2S1J7"/>
<name>A0A4Y2S1J7_ARAVE</name>
<evidence type="ECO:0000313" key="6">
    <source>
        <dbReference type="EMBL" id="GBN81851.1"/>
    </source>
</evidence>
<gene>
    <name evidence="6" type="primary">OTOF_3</name>
    <name evidence="6" type="ORF">AVEN_56849_1</name>
</gene>
<reference evidence="6 7" key="1">
    <citation type="journal article" date="2019" name="Sci. Rep.">
        <title>Orb-weaving spider Araneus ventricosus genome elucidates the spidroin gene catalogue.</title>
        <authorList>
            <person name="Kono N."/>
            <person name="Nakamura H."/>
            <person name="Ohtoshi R."/>
            <person name="Moran D.A.P."/>
            <person name="Shinohara A."/>
            <person name="Yoshida Y."/>
            <person name="Fujiwara M."/>
            <person name="Mori M."/>
            <person name="Tomita M."/>
            <person name="Arakawa K."/>
        </authorList>
    </citation>
    <scope>NUCLEOTIDE SEQUENCE [LARGE SCALE GENOMIC DNA]</scope>
</reference>
<protein>
    <submittedName>
        <fullName evidence="6">Otoferlin</fullName>
    </submittedName>
</protein>
<dbReference type="SUPFAM" id="SSF49562">
    <property type="entry name" value="C2 domain (Calcium/lipid-binding domain, CaLB)"/>
    <property type="match status" value="1"/>
</dbReference>
<dbReference type="OrthoDB" id="10059618at2759"/>
<comment type="subcellular location">
    <subcellularLocation>
        <location evidence="1">Membrane</location>
    </subcellularLocation>
</comment>
<keyword evidence="7" id="KW-1185">Reference proteome</keyword>
<dbReference type="GO" id="GO:0007009">
    <property type="term" value="P:plasma membrane organization"/>
    <property type="evidence" value="ECO:0007669"/>
    <property type="project" value="TreeGrafter"/>
</dbReference>